<dbReference type="Pfam" id="PF03108">
    <property type="entry name" value="DBD_Tnp_Mut"/>
    <property type="match status" value="1"/>
</dbReference>
<evidence type="ECO:0000313" key="4">
    <source>
        <dbReference type="Proteomes" id="UP000694240"/>
    </source>
</evidence>
<dbReference type="InterPro" id="IPR004332">
    <property type="entry name" value="Transposase_MuDR"/>
</dbReference>
<sequence length="322" mass="36475">MKMKDSRCTIIRFDYGGCYSKNGDDIRWNPKEDQIYTLVMKGAFEEFTYSMLVDRVCKKISVDESATMLKLSYVPLLEDPKRQTYISDDEDVLGYLMEGDSNQRRNVMHVEVVIEQVSGDDRRSGIANDAVLVNGENDLSDGVAYMDNYEMFVDDVQVDEEVVNVEWEDGIGLSLGQEFESKQEVQDLVEKAELLNSFEAAIIKSSPGLYVLKCRGGSGCKWYLRVAQGKNSDRLSVRTYNKMHTCSRITTSTRRCKRVATPQLVASVLQENFPEGFDTLRPKNLIDLVREKHGVKVSYATALRGKKQAARDLRANSHTPSD</sequence>
<proteinExistence type="predicted"/>
<protein>
    <submittedName>
        <fullName evidence="3">MULE transposase N-terminal all-beta domain</fullName>
    </submittedName>
</protein>
<feature type="domain" description="MULE transposase N-terminal all-beta" evidence="2">
    <location>
        <begin position="58"/>
        <end position="168"/>
    </location>
</feature>
<dbReference type="AlphaFoldDB" id="A0A8T2DYV2"/>
<name>A0A8T2DYV2_9BRAS</name>
<gene>
    <name evidence="3" type="ORF">ISN45_At04g008160</name>
</gene>
<accession>A0A8T2DYV2</accession>
<dbReference type="Proteomes" id="UP000694240">
    <property type="component" value="Chromosome 4"/>
</dbReference>
<comment type="caution">
    <text evidence="3">The sequence shown here is derived from an EMBL/GenBank/DDBJ whole genome shotgun (WGS) entry which is preliminary data.</text>
</comment>
<feature type="domain" description="Transposase MuDR plant" evidence="1">
    <location>
        <begin position="172"/>
        <end position="231"/>
    </location>
</feature>
<dbReference type="EMBL" id="JAEFBK010000004">
    <property type="protein sequence ID" value="KAG7615273.1"/>
    <property type="molecule type" value="Genomic_DNA"/>
</dbReference>
<dbReference type="Pfam" id="PF10532">
    <property type="entry name" value="Plant_all_beta"/>
    <property type="match status" value="1"/>
</dbReference>
<evidence type="ECO:0000259" key="1">
    <source>
        <dbReference type="Pfam" id="PF03108"/>
    </source>
</evidence>
<dbReference type="InterPro" id="IPR018290">
    <property type="entry name" value="MULE_transposase_N"/>
</dbReference>
<reference evidence="3 4" key="1">
    <citation type="submission" date="2020-12" db="EMBL/GenBank/DDBJ databases">
        <title>Concerted genomic and epigenomic changes stabilize Arabidopsis allopolyploids.</title>
        <authorList>
            <person name="Chen Z."/>
        </authorList>
    </citation>
    <scope>NUCLEOTIDE SEQUENCE [LARGE SCALE GENOMIC DNA]</scope>
    <source>
        <strain evidence="3">Allo738</strain>
        <tissue evidence="3">Leaf</tissue>
    </source>
</reference>
<evidence type="ECO:0000259" key="2">
    <source>
        <dbReference type="Pfam" id="PF10532"/>
    </source>
</evidence>
<organism evidence="3 4">
    <name type="scientific">Arabidopsis thaliana x Arabidopsis arenosa</name>
    <dbReference type="NCBI Taxonomy" id="1240361"/>
    <lineage>
        <taxon>Eukaryota</taxon>
        <taxon>Viridiplantae</taxon>
        <taxon>Streptophyta</taxon>
        <taxon>Embryophyta</taxon>
        <taxon>Tracheophyta</taxon>
        <taxon>Spermatophyta</taxon>
        <taxon>Magnoliopsida</taxon>
        <taxon>eudicotyledons</taxon>
        <taxon>Gunneridae</taxon>
        <taxon>Pentapetalae</taxon>
        <taxon>rosids</taxon>
        <taxon>malvids</taxon>
        <taxon>Brassicales</taxon>
        <taxon>Brassicaceae</taxon>
        <taxon>Camelineae</taxon>
        <taxon>Arabidopsis</taxon>
    </lineage>
</organism>
<keyword evidence="4" id="KW-1185">Reference proteome</keyword>
<evidence type="ECO:0000313" key="3">
    <source>
        <dbReference type="EMBL" id="KAG7615273.1"/>
    </source>
</evidence>